<feature type="region of interest" description="Disordered" evidence="1">
    <location>
        <begin position="1"/>
        <end position="85"/>
    </location>
</feature>
<dbReference type="AlphaFoldDB" id="A0A401U119"/>
<protein>
    <submittedName>
        <fullName evidence="2">Uncharacterized protein</fullName>
    </submittedName>
</protein>
<accession>A0A401U119</accession>
<organism evidence="2 3">
    <name type="scientific">Chiloscyllium punctatum</name>
    <name type="common">Brownbanded bambooshark</name>
    <name type="synonym">Hemiscyllium punctatum</name>
    <dbReference type="NCBI Taxonomy" id="137246"/>
    <lineage>
        <taxon>Eukaryota</taxon>
        <taxon>Metazoa</taxon>
        <taxon>Chordata</taxon>
        <taxon>Craniata</taxon>
        <taxon>Vertebrata</taxon>
        <taxon>Chondrichthyes</taxon>
        <taxon>Elasmobranchii</taxon>
        <taxon>Galeomorphii</taxon>
        <taxon>Galeoidea</taxon>
        <taxon>Orectolobiformes</taxon>
        <taxon>Hemiscylliidae</taxon>
        <taxon>Chiloscyllium</taxon>
    </lineage>
</organism>
<evidence type="ECO:0000313" key="3">
    <source>
        <dbReference type="Proteomes" id="UP000287033"/>
    </source>
</evidence>
<name>A0A401U119_CHIPU</name>
<evidence type="ECO:0000313" key="2">
    <source>
        <dbReference type="EMBL" id="GCC48582.1"/>
    </source>
</evidence>
<reference evidence="2 3" key="1">
    <citation type="journal article" date="2018" name="Nat. Ecol. Evol.">
        <title>Shark genomes provide insights into elasmobranch evolution and the origin of vertebrates.</title>
        <authorList>
            <person name="Hara Y"/>
            <person name="Yamaguchi K"/>
            <person name="Onimaru K"/>
            <person name="Kadota M"/>
            <person name="Koyanagi M"/>
            <person name="Keeley SD"/>
            <person name="Tatsumi K"/>
            <person name="Tanaka K"/>
            <person name="Motone F"/>
            <person name="Kageyama Y"/>
            <person name="Nozu R"/>
            <person name="Adachi N"/>
            <person name="Nishimura O"/>
            <person name="Nakagawa R"/>
            <person name="Tanegashima C"/>
            <person name="Kiyatake I"/>
            <person name="Matsumoto R"/>
            <person name="Murakumo K"/>
            <person name="Nishida K"/>
            <person name="Terakita A"/>
            <person name="Kuratani S"/>
            <person name="Sato K"/>
            <person name="Hyodo S Kuraku.S."/>
        </authorList>
    </citation>
    <scope>NUCLEOTIDE SEQUENCE [LARGE SCALE GENOMIC DNA]</scope>
</reference>
<gene>
    <name evidence="2" type="ORF">chiPu_0032892</name>
</gene>
<evidence type="ECO:0000256" key="1">
    <source>
        <dbReference type="SAM" id="MobiDB-lite"/>
    </source>
</evidence>
<feature type="non-terminal residue" evidence="2">
    <location>
        <position position="1"/>
    </location>
</feature>
<dbReference type="EMBL" id="BEZZ01248362">
    <property type="protein sequence ID" value="GCC48582.1"/>
    <property type="molecule type" value="Genomic_DNA"/>
</dbReference>
<comment type="caution">
    <text evidence="2">The sequence shown here is derived from an EMBL/GenBank/DDBJ whole genome shotgun (WGS) entry which is preliminary data.</text>
</comment>
<keyword evidence="3" id="KW-1185">Reference proteome</keyword>
<sequence length="104" mass="11804">HGGDRSPRPRCRRLKAAVRDRDRSSRSRAQCRFRVTPVGSTRYPPKFQQLRSSSARPRRHLDPLKRNLGSMASHTHRSREDDGHSLAALSNVNGVQISRYCSAV</sequence>
<proteinExistence type="predicted"/>
<dbReference type="Proteomes" id="UP000287033">
    <property type="component" value="Unassembled WGS sequence"/>
</dbReference>